<dbReference type="AlphaFoldDB" id="A0A2P4XN88"/>
<dbReference type="Pfam" id="PF00078">
    <property type="entry name" value="RVT_1"/>
    <property type="match status" value="1"/>
</dbReference>
<proteinExistence type="predicted"/>
<accession>A0A2P4XN88</accession>
<protein>
    <submittedName>
        <fullName evidence="2">Retroelement pol Polyprotein</fullName>
    </submittedName>
</protein>
<evidence type="ECO:0000313" key="2">
    <source>
        <dbReference type="EMBL" id="POM66994.1"/>
    </source>
</evidence>
<comment type="caution">
    <text evidence="2">The sequence shown here is derived from an EMBL/GenBank/DDBJ whole genome shotgun (WGS) entry which is preliminary data.</text>
</comment>
<feature type="domain" description="Reverse transcriptase" evidence="1">
    <location>
        <begin position="124"/>
        <end position="274"/>
    </location>
</feature>
<dbReference type="Proteomes" id="UP000237271">
    <property type="component" value="Unassembled WGS sequence"/>
</dbReference>
<dbReference type="InterPro" id="IPR043502">
    <property type="entry name" value="DNA/RNA_pol_sf"/>
</dbReference>
<dbReference type="CDD" id="cd01647">
    <property type="entry name" value="RT_LTR"/>
    <property type="match status" value="1"/>
</dbReference>
<dbReference type="EMBL" id="NCKW01009492">
    <property type="protein sequence ID" value="POM66994.1"/>
    <property type="molecule type" value="Genomic_DNA"/>
</dbReference>
<evidence type="ECO:0000313" key="3">
    <source>
        <dbReference type="Proteomes" id="UP000237271"/>
    </source>
</evidence>
<dbReference type="PANTHER" id="PTHR24559:SF451">
    <property type="entry name" value="REVERSE TRANSCRIPTASE"/>
    <property type="match status" value="1"/>
</dbReference>
<dbReference type="InterPro" id="IPR053134">
    <property type="entry name" value="RNA-dir_DNA_polymerase"/>
</dbReference>
<gene>
    <name evidence="2" type="ORF">PHPALM_17069</name>
</gene>
<dbReference type="InterPro" id="IPR000477">
    <property type="entry name" value="RT_dom"/>
</dbReference>
<dbReference type="SUPFAM" id="SSF56672">
    <property type="entry name" value="DNA/RNA polymerases"/>
    <property type="match status" value="1"/>
</dbReference>
<dbReference type="Gene3D" id="3.30.70.270">
    <property type="match status" value="1"/>
</dbReference>
<dbReference type="Gene3D" id="3.10.10.10">
    <property type="entry name" value="HIV Type 1 Reverse Transcriptase, subunit A, domain 1"/>
    <property type="match status" value="1"/>
</dbReference>
<dbReference type="OrthoDB" id="161383at2759"/>
<name>A0A2P4XN88_9STRA</name>
<sequence>MVSASDFETKVKDQAYLEVYHVHVKTAPQTKAVPLLLQPVLEEFSDVFPATLPPELPPTRSIEHEVVLKPGAQPSNRVPFRLCKVEQDTLEINIFGVPKNDPVTGKFPSRLEWLHSNDPNMPIRWVIDYRLVNAASKVAKIPLPHIEELFDRMEGACVFSILDLASGCHQMRMASSSKQYTAFRINHVIYEWNVAPMVPAGMPGTWTQLMRHLLHKFAFVVVYLDDICIFSQTMAEHAEHLRQVCAVLSENKLYARPDKGDFGQDSVDFLGHTISLQGLHVDVRKTRAIAE</sequence>
<evidence type="ECO:0000259" key="1">
    <source>
        <dbReference type="Pfam" id="PF00078"/>
    </source>
</evidence>
<keyword evidence="3" id="KW-1185">Reference proteome</keyword>
<organism evidence="2 3">
    <name type="scientific">Phytophthora palmivora</name>
    <dbReference type="NCBI Taxonomy" id="4796"/>
    <lineage>
        <taxon>Eukaryota</taxon>
        <taxon>Sar</taxon>
        <taxon>Stramenopiles</taxon>
        <taxon>Oomycota</taxon>
        <taxon>Peronosporomycetes</taxon>
        <taxon>Peronosporales</taxon>
        <taxon>Peronosporaceae</taxon>
        <taxon>Phytophthora</taxon>
    </lineage>
</organism>
<reference evidence="2 3" key="1">
    <citation type="journal article" date="2017" name="Genome Biol. Evol.">
        <title>Phytophthora megakarya and P. palmivora, closely related causal agents of cacao black pod rot, underwent increases in genome sizes and gene numbers by different mechanisms.</title>
        <authorList>
            <person name="Ali S.S."/>
            <person name="Shao J."/>
            <person name="Lary D.J."/>
            <person name="Kronmiller B."/>
            <person name="Shen D."/>
            <person name="Strem M.D."/>
            <person name="Amoako-Attah I."/>
            <person name="Akrofi A.Y."/>
            <person name="Begoude B.A."/>
            <person name="Ten Hoopen G.M."/>
            <person name="Coulibaly K."/>
            <person name="Kebe B.I."/>
            <person name="Melnick R.L."/>
            <person name="Guiltinan M.J."/>
            <person name="Tyler B.M."/>
            <person name="Meinhardt L.W."/>
            <person name="Bailey B.A."/>
        </authorList>
    </citation>
    <scope>NUCLEOTIDE SEQUENCE [LARGE SCALE GENOMIC DNA]</scope>
    <source>
        <strain evidence="3">sbr112.9</strain>
    </source>
</reference>
<dbReference type="PANTHER" id="PTHR24559">
    <property type="entry name" value="TRANSPOSON TY3-I GAG-POL POLYPROTEIN"/>
    <property type="match status" value="1"/>
</dbReference>
<dbReference type="InterPro" id="IPR043128">
    <property type="entry name" value="Rev_trsase/Diguanyl_cyclase"/>
</dbReference>